<comment type="caution">
    <text evidence="3">The sequence shown here is derived from an EMBL/GenBank/DDBJ whole genome shotgun (WGS) entry which is preliminary data.</text>
</comment>
<feature type="region of interest" description="Disordered" evidence="1">
    <location>
        <begin position="34"/>
        <end position="54"/>
    </location>
</feature>
<keyword evidence="4" id="KW-1185">Reference proteome</keyword>
<organism evidence="3 4">
    <name type="scientific">Plebeiibacterium sediminum</name>
    <dbReference type="NCBI Taxonomy" id="2992112"/>
    <lineage>
        <taxon>Bacteria</taxon>
        <taxon>Pseudomonadati</taxon>
        <taxon>Bacteroidota</taxon>
        <taxon>Bacteroidia</taxon>
        <taxon>Marinilabiliales</taxon>
        <taxon>Marinilabiliaceae</taxon>
        <taxon>Plebeiibacterium</taxon>
    </lineage>
</organism>
<evidence type="ECO:0000313" key="3">
    <source>
        <dbReference type="EMBL" id="MCW3784987.1"/>
    </source>
</evidence>
<evidence type="ECO:0000313" key="4">
    <source>
        <dbReference type="Proteomes" id="UP001209229"/>
    </source>
</evidence>
<evidence type="ECO:0000256" key="1">
    <source>
        <dbReference type="SAM" id="MobiDB-lite"/>
    </source>
</evidence>
<feature type="compositionally biased region" description="Basic and acidic residues" evidence="1">
    <location>
        <begin position="42"/>
        <end position="54"/>
    </location>
</feature>
<reference evidence="3" key="1">
    <citation type="submission" date="2022-10" db="EMBL/GenBank/DDBJ databases">
        <authorList>
            <person name="Yu W.X."/>
        </authorList>
    </citation>
    <scope>NUCLEOTIDE SEQUENCE</scope>
    <source>
        <strain evidence="3">AAT</strain>
    </source>
</reference>
<evidence type="ECO:0000256" key="2">
    <source>
        <dbReference type="SAM" id="Phobius"/>
    </source>
</evidence>
<keyword evidence="2" id="KW-0812">Transmembrane</keyword>
<dbReference type="AlphaFoldDB" id="A0AAE3M0R4"/>
<gene>
    <name evidence="3" type="ORF">OM075_00845</name>
</gene>
<name>A0AAE3M0R4_9BACT</name>
<feature type="transmembrane region" description="Helical" evidence="2">
    <location>
        <begin position="12"/>
        <end position="29"/>
    </location>
</feature>
<keyword evidence="2" id="KW-0472">Membrane</keyword>
<keyword evidence="2" id="KW-1133">Transmembrane helix</keyword>
<dbReference type="RefSeq" id="WP_301188558.1">
    <property type="nucleotide sequence ID" value="NZ_JAPDPJ010000001.1"/>
</dbReference>
<proteinExistence type="predicted"/>
<dbReference type="Proteomes" id="UP001209229">
    <property type="component" value="Unassembled WGS sequence"/>
</dbReference>
<accession>A0AAE3M0R4</accession>
<sequence>MTTIQYKNDYLNKTLAIIVFMMLLVPVNIDAQRKSGRNKGSSKREIRKRQEEANKKSNYNKFNELVPMGSSASIARNDFIWSYETANTVPLDGGDISLISPTRLSFRRGVEIGTSIGSAAFIPMIYYKRRWTEDKLYIATRHQLYSFLPGLQIMRNNNYNQFIPENSAIPEVVALKNEIIVSKPFLKDLKCGGIKQPYIILTAGLSYDYGIKISETDVKLVNYKFVRSRSGVILGDGGFFSARVQGDFYLNQDLFLTVAARGLFAGKTYGNAFEQNSLVRYKISPKFALSGGYWMSFGKGDGTMFLPVVDLTYYFGTREIREKGLFGKGRM</sequence>
<dbReference type="EMBL" id="JAPDPJ010000001">
    <property type="protein sequence ID" value="MCW3784987.1"/>
    <property type="molecule type" value="Genomic_DNA"/>
</dbReference>
<protein>
    <submittedName>
        <fullName evidence="3">Uncharacterized protein</fullName>
    </submittedName>
</protein>